<evidence type="ECO:0000256" key="5">
    <source>
        <dbReference type="ARBA" id="ARBA00022692"/>
    </source>
</evidence>
<keyword evidence="7 8" id="KW-0472">Membrane</keyword>
<evidence type="ECO:0000313" key="9">
    <source>
        <dbReference type="EMBL" id="QLG88865.1"/>
    </source>
</evidence>
<evidence type="ECO:0000256" key="3">
    <source>
        <dbReference type="ARBA" id="ARBA00022448"/>
    </source>
</evidence>
<dbReference type="GO" id="GO:0022857">
    <property type="term" value="F:transmembrane transporter activity"/>
    <property type="evidence" value="ECO:0007669"/>
    <property type="project" value="InterPro"/>
</dbReference>
<dbReference type="KEGG" id="chiz:HQ393_11820"/>
<reference evidence="9 10" key="1">
    <citation type="submission" date="2020-07" db="EMBL/GenBank/DDBJ databases">
        <title>Complete genome sequence of Chitinibacter sp. 2T18.</title>
        <authorList>
            <person name="Bae J.-W."/>
            <person name="Choi J.-W."/>
        </authorList>
    </citation>
    <scope>NUCLEOTIDE SEQUENCE [LARGE SCALE GENOMIC DNA]</scope>
    <source>
        <strain evidence="9 10">2T18</strain>
    </source>
</reference>
<feature type="transmembrane region" description="Helical" evidence="8">
    <location>
        <begin position="12"/>
        <end position="33"/>
    </location>
</feature>
<keyword evidence="3" id="KW-0813">Transport</keyword>
<accession>A0A7H9BJL2</accession>
<gene>
    <name evidence="9" type="ORF">HQ393_11820</name>
</gene>
<keyword evidence="4" id="KW-1003">Cell membrane</keyword>
<dbReference type="GO" id="GO:0005886">
    <property type="term" value="C:plasma membrane"/>
    <property type="evidence" value="ECO:0007669"/>
    <property type="project" value="UniProtKB-SubCell"/>
</dbReference>
<feature type="transmembrane region" description="Helical" evidence="8">
    <location>
        <begin position="230"/>
        <end position="252"/>
    </location>
</feature>
<feature type="transmembrane region" description="Helical" evidence="8">
    <location>
        <begin position="264"/>
        <end position="287"/>
    </location>
</feature>
<feature type="transmembrane region" description="Helical" evidence="8">
    <location>
        <begin position="144"/>
        <end position="164"/>
    </location>
</feature>
<evidence type="ECO:0000256" key="6">
    <source>
        <dbReference type="ARBA" id="ARBA00022989"/>
    </source>
</evidence>
<keyword evidence="6 8" id="KW-1133">Transmembrane helix</keyword>
<dbReference type="AlphaFoldDB" id="A0A7H9BJL2"/>
<evidence type="ECO:0000256" key="7">
    <source>
        <dbReference type="ARBA" id="ARBA00023136"/>
    </source>
</evidence>
<feature type="transmembrane region" description="Helical" evidence="8">
    <location>
        <begin position="53"/>
        <end position="73"/>
    </location>
</feature>
<evidence type="ECO:0000256" key="1">
    <source>
        <dbReference type="ARBA" id="ARBA00004651"/>
    </source>
</evidence>
<dbReference type="InterPro" id="IPR018093">
    <property type="entry name" value="BCCT_CS"/>
</dbReference>
<feature type="transmembrane region" description="Helical" evidence="8">
    <location>
        <begin position="94"/>
        <end position="112"/>
    </location>
</feature>
<evidence type="ECO:0000256" key="4">
    <source>
        <dbReference type="ARBA" id="ARBA00022475"/>
    </source>
</evidence>
<dbReference type="RefSeq" id="WP_179355368.1">
    <property type="nucleotide sequence ID" value="NZ_CP058627.1"/>
</dbReference>
<evidence type="ECO:0000256" key="8">
    <source>
        <dbReference type="SAM" id="Phobius"/>
    </source>
</evidence>
<comment type="subcellular location">
    <subcellularLocation>
        <location evidence="1">Cell membrane</location>
        <topology evidence="1">Multi-pass membrane protein</topology>
    </subcellularLocation>
</comment>
<dbReference type="PANTHER" id="PTHR30047">
    <property type="entry name" value="HIGH-AFFINITY CHOLINE TRANSPORT PROTEIN-RELATED"/>
    <property type="match status" value="1"/>
</dbReference>
<name>A0A7H9BJL2_9NEIS</name>
<feature type="transmembrane region" description="Helical" evidence="8">
    <location>
        <begin position="471"/>
        <end position="495"/>
    </location>
</feature>
<dbReference type="Proteomes" id="UP000509597">
    <property type="component" value="Chromosome"/>
</dbReference>
<organism evidence="9 10">
    <name type="scientific">Chitinibacter bivalviorum</name>
    <dbReference type="NCBI Taxonomy" id="2739434"/>
    <lineage>
        <taxon>Bacteria</taxon>
        <taxon>Pseudomonadati</taxon>
        <taxon>Pseudomonadota</taxon>
        <taxon>Betaproteobacteria</taxon>
        <taxon>Neisseriales</taxon>
        <taxon>Chitinibacteraceae</taxon>
        <taxon>Chitinibacter</taxon>
    </lineage>
</organism>
<protein>
    <submittedName>
        <fullName evidence="9">BCCT family transporter</fullName>
    </submittedName>
</protein>
<keyword evidence="10" id="KW-1185">Reference proteome</keyword>
<dbReference type="PROSITE" id="PS01303">
    <property type="entry name" value="BCCT"/>
    <property type="match status" value="1"/>
</dbReference>
<dbReference type="NCBIfam" id="TIGR00842">
    <property type="entry name" value="bcct"/>
    <property type="match status" value="1"/>
</dbReference>
<feature type="transmembrane region" description="Helical" evidence="8">
    <location>
        <begin position="352"/>
        <end position="375"/>
    </location>
</feature>
<comment type="similarity">
    <text evidence="2">Belongs to the BCCT transporter (TC 2.A.15) family.</text>
</comment>
<proteinExistence type="inferred from homology"/>
<dbReference type="Pfam" id="PF02028">
    <property type="entry name" value="BCCT"/>
    <property type="match status" value="1"/>
</dbReference>
<feature type="transmembrane region" description="Helical" evidence="8">
    <location>
        <begin position="408"/>
        <end position="426"/>
    </location>
</feature>
<feature type="transmembrane region" description="Helical" evidence="8">
    <location>
        <begin position="322"/>
        <end position="340"/>
    </location>
</feature>
<feature type="transmembrane region" description="Helical" evidence="8">
    <location>
        <begin position="381"/>
        <end position="401"/>
    </location>
</feature>
<evidence type="ECO:0000313" key="10">
    <source>
        <dbReference type="Proteomes" id="UP000509597"/>
    </source>
</evidence>
<feature type="transmembrane region" description="Helical" evidence="8">
    <location>
        <begin position="446"/>
        <end position="464"/>
    </location>
</feature>
<dbReference type="PANTHER" id="PTHR30047:SF7">
    <property type="entry name" value="HIGH-AFFINITY CHOLINE TRANSPORT PROTEIN"/>
    <property type="match status" value="1"/>
</dbReference>
<sequence>MTHTAKPRHTFSMPVLIPSLVLIIALIAFTTLAPQVAETNFVAAQSWITVHFSWFYILAVSGFFLFLIGLAISDYGKIRLGADDAEPEFSLGSWLAMLFAAGMGIGLMYYGVGEPLQHYVNPPLAQGQTLAGASEAMTSTFLHWGFHAWAIYGLVGLVLAYFGFRYNLPLTLSSGLYPLLRERVNGPAGHTINVFALCCTLFGLAPSVGLGSVQLAAGIHQLTGWDTSGLSVQLALIATVIFLAGISASTGLGKGVRRLSELNLLLAVILLLFVLFAGPTLFLLGAFGDNVGNYLSQFLNLTFRGFTYTPTQSEGWLSGWTILYWAWWISWSPFVGLFIARISRGRTIREFITGVIIIPSIFTFIWMTVFGNSVIWLDMNVAHGALAATAGNVDALLFSFFSYLPFSNIASIISMMLILVFFVTSADSGALMLDGLSSKDPANSPIWQRLFWAILLGLTAGTLLSAGGQKALMTMTLIAALPFTVIMILLAFSLWRGLVADQRHSQQKFTPASTFWSGQHWKQRLEQILHQPSQEDVASFIRDTVTPALHEVAIEMQQRGCKARVETHDDGGISLCVPQPNLRDFIYGVHAHARPVASFALRDANLPASERQYTYEPVTFFADGRRGYDIEYMRTEELIADVLKQYERYLSLSQSQNTHLINTTPEHTSSNG</sequence>
<evidence type="ECO:0000256" key="2">
    <source>
        <dbReference type="ARBA" id="ARBA00005658"/>
    </source>
</evidence>
<dbReference type="InterPro" id="IPR000060">
    <property type="entry name" value="BCCT_transptr"/>
</dbReference>
<keyword evidence="5 8" id="KW-0812">Transmembrane</keyword>
<feature type="transmembrane region" description="Helical" evidence="8">
    <location>
        <begin position="191"/>
        <end position="210"/>
    </location>
</feature>
<dbReference type="EMBL" id="CP058627">
    <property type="protein sequence ID" value="QLG88865.1"/>
    <property type="molecule type" value="Genomic_DNA"/>
</dbReference>